<dbReference type="EMBL" id="GADI01005954">
    <property type="protein sequence ID" value="JAA67854.1"/>
    <property type="molecule type" value="mRNA"/>
</dbReference>
<dbReference type="GO" id="GO:0006508">
    <property type="term" value="P:proteolysis"/>
    <property type="evidence" value="ECO:0007669"/>
    <property type="project" value="InterPro"/>
</dbReference>
<dbReference type="PROSITE" id="PS51885">
    <property type="entry name" value="NEPRILYSIN"/>
    <property type="match status" value="1"/>
</dbReference>
<sequence>MKPPCMHQQQSYIWKNTLHRRKKIKALNMVRNIETQLVTLVNKNPWMNTRARDIAKERIKKINLRIGYDDFFVNMTYLNKLYTYVNKTSFRQDTPFIEIYHELHKNQELTFMNMLRTRESKYDYRFGPFLTHGYYDAHRNILIFQAASLQGRLSEERIPKSFILV</sequence>
<organism evidence="1">
    <name type="scientific">Ixodes ricinus</name>
    <name type="common">Common tick</name>
    <name type="synonym">Acarus ricinus</name>
    <dbReference type="NCBI Taxonomy" id="34613"/>
    <lineage>
        <taxon>Eukaryota</taxon>
        <taxon>Metazoa</taxon>
        <taxon>Ecdysozoa</taxon>
        <taxon>Arthropoda</taxon>
        <taxon>Chelicerata</taxon>
        <taxon>Arachnida</taxon>
        <taxon>Acari</taxon>
        <taxon>Parasitiformes</taxon>
        <taxon>Ixodida</taxon>
        <taxon>Ixodoidea</taxon>
        <taxon>Ixodidae</taxon>
        <taxon>Ixodinae</taxon>
        <taxon>Ixodes</taxon>
    </lineage>
</organism>
<dbReference type="GO" id="GO:0004222">
    <property type="term" value="F:metalloendopeptidase activity"/>
    <property type="evidence" value="ECO:0007669"/>
    <property type="project" value="InterPro"/>
</dbReference>
<dbReference type="Gene3D" id="1.10.1380.10">
    <property type="entry name" value="Neutral endopeptidase , domain2"/>
    <property type="match status" value="1"/>
</dbReference>
<dbReference type="Gene3D" id="3.40.390.10">
    <property type="entry name" value="Collagenase (Catalytic Domain)"/>
    <property type="match status" value="1"/>
</dbReference>
<accession>A0A0K8RBJ0</accession>
<dbReference type="InterPro" id="IPR042089">
    <property type="entry name" value="Peptidase_M13_dom_2"/>
</dbReference>
<evidence type="ECO:0000313" key="1">
    <source>
        <dbReference type="EMBL" id="JAA67854.1"/>
    </source>
</evidence>
<dbReference type="InterPro" id="IPR024079">
    <property type="entry name" value="MetalloPept_cat_dom_sf"/>
</dbReference>
<proteinExistence type="evidence at transcript level"/>
<dbReference type="AlphaFoldDB" id="A0A0K8RBJ0"/>
<protein>
    <submittedName>
        <fullName evidence="1">Putative m13 family peptidase</fullName>
    </submittedName>
</protein>
<dbReference type="SUPFAM" id="SSF55486">
    <property type="entry name" value="Metalloproteases ('zincins'), catalytic domain"/>
    <property type="match status" value="1"/>
</dbReference>
<reference evidence="1" key="1">
    <citation type="submission" date="2012-12" db="EMBL/GenBank/DDBJ databases">
        <title>Identification and characterization of a phenylalanine ammonia-lyase gene family in Isatis indigotica Fort.</title>
        <authorList>
            <person name="Liu Q."/>
            <person name="Chen J."/>
            <person name="Zhou X."/>
            <person name="Di P."/>
            <person name="Xiao Y."/>
            <person name="Xuan H."/>
            <person name="Zhang L."/>
            <person name="Chen W."/>
        </authorList>
    </citation>
    <scope>NUCLEOTIDE SEQUENCE</scope>
    <source>
        <tissue evidence="1">Salivary gland</tissue>
    </source>
</reference>
<name>A0A0K8RBJ0_IXORI</name>
<dbReference type="InterPro" id="IPR000718">
    <property type="entry name" value="Peptidase_M13"/>
</dbReference>